<organism evidence="2 3">
    <name type="scientific">Microbacterium dauci</name>
    <dbReference type="NCBI Taxonomy" id="3048008"/>
    <lineage>
        <taxon>Bacteria</taxon>
        <taxon>Bacillati</taxon>
        <taxon>Actinomycetota</taxon>
        <taxon>Actinomycetes</taxon>
        <taxon>Micrococcales</taxon>
        <taxon>Microbacteriaceae</taxon>
        <taxon>Microbacterium</taxon>
    </lineage>
</organism>
<sequence length="637" mass="66781">MVFKILRPDDLRAAQGEDARNQGEEMAARTFGGTRATRTVVAALATAGLVGALTAAPASAAPAEPELFCDVAGQELAISPIADLQDGEQVTWLSTIKGTTPTSFTGEYIGKLDNGLGLDADGNPRDLLLVRLDGDLVNGTSSSLATGVWSGASGSPVYDEDGALVGAVAYGFSFLPDNVAGVTPAAYMRSMGQLPEARTLAPSARKQAARMADEPTTSSSSAIRRLEPVRVTTGATAAELDDATRLIASRVDGYRGVTASGRATASAVTEGADFPIVAGGNIAVSYAYGAVGEASVGTVTAVCGDEVFAYGHPNNWNSDLSASIHGASAARIVPDLTGSYKLISAIGRVKGTLADDRLVGIRGVLGDGPEVIRVQSTSRLGAKRSTVASSVSEAELIPAVAYTQAANEAVRMLDNLQVGSARVRWTIRFEREDGTAGVLDNENRYADRYDFPSAVGMNIADDIAILQSNPFEAVKITAVQIGTVFEEGYRAARLAGIQMKKNGVWSSIAQDGKLTATRGKTYAFRAVFAPIRGAERVTRYLEFKATVPRTAKRGLRVTVSVPTVDEESTVDPEMLQSFDELVAALDANTRSDVIERTHVSTSTKGVRTSRTATQSVPVVLADPGSMVTFGLYVTPAR</sequence>
<evidence type="ECO:0000313" key="3">
    <source>
        <dbReference type="Proteomes" id="UP001321481"/>
    </source>
</evidence>
<name>A0ABT6ZDW6_9MICO</name>
<evidence type="ECO:0000259" key="1">
    <source>
        <dbReference type="PROSITE" id="PS51494"/>
    </source>
</evidence>
<gene>
    <name evidence="2" type="ORF">QNI14_07795</name>
</gene>
<protein>
    <recommendedName>
        <fullName evidence="1">Peptidase S55 domain-containing protein</fullName>
    </recommendedName>
</protein>
<evidence type="ECO:0000313" key="2">
    <source>
        <dbReference type="EMBL" id="MDJ1114353.1"/>
    </source>
</evidence>
<proteinExistence type="predicted"/>
<dbReference type="EMBL" id="JASJND010000005">
    <property type="protein sequence ID" value="MDJ1114353.1"/>
    <property type="molecule type" value="Genomic_DNA"/>
</dbReference>
<accession>A0ABT6ZDW6</accession>
<dbReference type="Proteomes" id="UP001321481">
    <property type="component" value="Unassembled WGS sequence"/>
</dbReference>
<dbReference type="PROSITE" id="PS51494">
    <property type="entry name" value="SPOIVB"/>
    <property type="match status" value="1"/>
</dbReference>
<reference evidence="2 3" key="1">
    <citation type="submission" date="2023-05" db="EMBL/GenBank/DDBJ databases">
        <title>Microbacterium dauci sp.nov., Isolated from Carrot Rhizosphere Soil.</title>
        <authorList>
            <person name="Xiao Z."/>
            <person name="Zheng J."/>
        </authorList>
    </citation>
    <scope>NUCLEOTIDE SEQUENCE [LARGE SCALE GENOMIC DNA]</scope>
    <source>
        <strain evidence="2 3">LX3-4</strain>
    </source>
</reference>
<keyword evidence="3" id="KW-1185">Reference proteome</keyword>
<dbReference type="InterPro" id="IPR008763">
    <property type="entry name" value="Peptidase_S55"/>
</dbReference>
<feature type="domain" description="Peptidase S55" evidence="1">
    <location>
        <begin position="1"/>
        <end position="204"/>
    </location>
</feature>
<comment type="caution">
    <text evidence="2">The sequence shown here is derived from an EMBL/GenBank/DDBJ whole genome shotgun (WGS) entry which is preliminary data.</text>
</comment>
<dbReference type="RefSeq" id="WP_283715965.1">
    <property type="nucleotide sequence ID" value="NZ_JASJND010000005.1"/>
</dbReference>